<dbReference type="AlphaFoldDB" id="A0A7X5UAT5"/>
<protein>
    <submittedName>
        <fullName evidence="1">Uncharacterized protein</fullName>
    </submittedName>
</protein>
<gene>
    <name evidence="1" type="ORF">HBF25_11845</name>
</gene>
<dbReference type="Proteomes" id="UP000490980">
    <property type="component" value="Unassembled WGS sequence"/>
</dbReference>
<keyword evidence="2" id="KW-1185">Reference proteome</keyword>
<organism evidence="1 2">
    <name type="scientific">Luteibacter anthropi</name>
    <dbReference type="NCBI Taxonomy" id="564369"/>
    <lineage>
        <taxon>Bacteria</taxon>
        <taxon>Pseudomonadati</taxon>
        <taxon>Pseudomonadota</taxon>
        <taxon>Gammaproteobacteria</taxon>
        <taxon>Lysobacterales</taxon>
        <taxon>Rhodanobacteraceae</taxon>
        <taxon>Luteibacter</taxon>
    </lineage>
</organism>
<accession>A0A7X5UAT5</accession>
<reference evidence="1 2" key="1">
    <citation type="submission" date="2020-03" db="EMBL/GenBank/DDBJ databases">
        <authorList>
            <person name="Lai Q."/>
        </authorList>
    </citation>
    <scope>NUCLEOTIDE SEQUENCE [LARGE SCALE GENOMIC DNA]</scope>
    <source>
        <strain evidence="1 2">CCUG 25036</strain>
    </source>
</reference>
<sequence length="107" mass="11709">MALRRCGRDTHLLGLSASPPEVIHRFMALVIYDIAFHPDLAGLWHVQVNGVPTENFESRVAALAYAVQQSKLIGAQNNVQVLVSVEGADGIWREFESNAKRPVSGLS</sequence>
<dbReference type="RefSeq" id="WP_166948654.1">
    <property type="nucleotide sequence ID" value="NZ_CP077072.1"/>
</dbReference>
<proteinExistence type="predicted"/>
<dbReference type="EMBL" id="JAARLZ010000006">
    <property type="protein sequence ID" value="NII07081.1"/>
    <property type="molecule type" value="Genomic_DNA"/>
</dbReference>
<name>A0A7X5UAT5_9GAMM</name>
<evidence type="ECO:0000313" key="2">
    <source>
        <dbReference type="Proteomes" id="UP000490980"/>
    </source>
</evidence>
<evidence type="ECO:0000313" key="1">
    <source>
        <dbReference type="EMBL" id="NII07081.1"/>
    </source>
</evidence>
<comment type="caution">
    <text evidence="1">The sequence shown here is derived from an EMBL/GenBank/DDBJ whole genome shotgun (WGS) entry which is preliminary data.</text>
</comment>